<evidence type="ECO:0000259" key="3">
    <source>
        <dbReference type="SMART" id="SM00454"/>
    </source>
</evidence>
<feature type="domain" description="SAM" evidence="3">
    <location>
        <begin position="122"/>
        <end position="188"/>
    </location>
</feature>
<dbReference type="EMBL" id="CAMXCT010000220">
    <property type="protein sequence ID" value="CAI3975696.1"/>
    <property type="molecule type" value="Genomic_DNA"/>
</dbReference>
<reference evidence="5 6" key="2">
    <citation type="submission" date="2024-05" db="EMBL/GenBank/DDBJ databases">
        <authorList>
            <person name="Chen Y."/>
            <person name="Shah S."/>
            <person name="Dougan E. K."/>
            <person name="Thang M."/>
            <person name="Chan C."/>
        </authorList>
    </citation>
    <scope>NUCLEOTIDE SEQUENCE [LARGE SCALE GENOMIC DNA]</scope>
</reference>
<feature type="compositionally biased region" description="Basic and acidic residues" evidence="2">
    <location>
        <begin position="70"/>
        <end position="85"/>
    </location>
</feature>
<evidence type="ECO:0000313" key="5">
    <source>
        <dbReference type="EMBL" id="CAL4763008.1"/>
    </source>
</evidence>
<dbReference type="Proteomes" id="UP001152797">
    <property type="component" value="Unassembled WGS sequence"/>
</dbReference>
<dbReference type="PANTHER" id="PTHR28634">
    <property type="entry name" value="ZINC FINGER B-BOX DOMAIN-CONTAINING PROTEIN 1"/>
    <property type="match status" value="1"/>
</dbReference>
<feature type="compositionally biased region" description="Low complexity" evidence="2">
    <location>
        <begin position="86"/>
        <end position="97"/>
    </location>
</feature>
<name>A0A9P1FH10_9DINO</name>
<dbReference type="InterPro" id="IPR037688">
    <property type="entry name" value="ZBBX"/>
</dbReference>
<dbReference type="InterPro" id="IPR001660">
    <property type="entry name" value="SAM"/>
</dbReference>
<evidence type="ECO:0000313" key="6">
    <source>
        <dbReference type="Proteomes" id="UP001152797"/>
    </source>
</evidence>
<proteinExistence type="predicted"/>
<dbReference type="SUPFAM" id="SSF47769">
    <property type="entry name" value="SAM/Pointed domain"/>
    <property type="match status" value="1"/>
</dbReference>
<dbReference type="Gene3D" id="1.10.150.50">
    <property type="entry name" value="Transcription Factor, Ets-1"/>
    <property type="match status" value="1"/>
</dbReference>
<reference evidence="4" key="1">
    <citation type="submission" date="2022-10" db="EMBL/GenBank/DDBJ databases">
        <authorList>
            <person name="Chen Y."/>
            <person name="Dougan E. K."/>
            <person name="Chan C."/>
            <person name="Rhodes N."/>
            <person name="Thang M."/>
        </authorList>
    </citation>
    <scope>NUCLEOTIDE SEQUENCE</scope>
</reference>
<dbReference type="OrthoDB" id="1919336at2759"/>
<sequence>MARAKGITIRKDDTRRMEEEAKQMEAKLELLRRTMDVAEQSGKSPDGRWKSGSSSKPLTKGYVRSVLEAPKPKKFIDQKQEKAEAKSPASEAASSSPMTQLLSGRQTEAKGAASNLKAAMQHQDRDALEVEAFLCSLKLDRYVSLFMEHGFDCMDVVKEMEEQHMQQIGMAAGHILKLRKRLAEMKPNQAKRVEPSRKVSFSSEVAQHVSPPERESQEAGGGFSMNLLEGNFNEEDSAASFQEALQAWRQGGKPADSRKEKVPAAKASVGSFWTMLGGSEVNLERASTPGKLPAESQSAETSNTALGEEKLCCYQCFKQFYAQYAVERPDPSAAGGTKKLCSEACGDTWLSAMETKMEALKKRQQQLQEMQRVQAQEDAAEAQTPAS</sequence>
<protein>
    <submittedName>
        <fullName evidence="5">SAM domain-containing protein</fullName>
    </submittedName>
</protein>
<feature type="region of interest" description="Disordered" evidence="2">
    <location>
        <begin position="187"/>
        <end position="222"/>
    </location>
</feature>
<dbReference type="PANTHER" id="PTHR28634:SF1">
    <property type="entry name" value="ZINC FINGER B-BOX DOMAIN-CONTAINING PROTEIN 1"/>
    <property type="match status" value="1"/>
</dbReference>
<keyword evidence="1" id="KW-0175">Coiled coil</keyword>
<gene>
    <name evidence="4" type="ORF">C1SCF055_LOCUS3986</name>
</gene>
<feature type="compositionally biased region" description="Basic and acidic residues" evidence="2">
    <location>
        <begin position="9"/>
        <end position="36"/>
    </location>
</feature>
<accession>A0A9P1FH10</accession>
<evidence type="ECO:0000313" key="4">
    <source>
        <dbReference type="EMBL" id="CAI3975696.1"/>
    </source>
</evidence>
<dbReference type="SMART" id="SM00454">
    <property type="entry name" value="SAM"/>
    <property type="match status" value="1"/>
</dbReference>
<dbReference type="InterPro" id="IPR013761">
    <property type="entry name" value="SAM/pointed_sf"/>
</dbReference>
<dbReference type="AlphaFoldDB" id="A0A9P1FH10"/>
<dbReference type="Pfam" id="PF00536">
    <property type="entry name" value="SAM_1"/>
    <property type="match status" value="1"/>
</dbReference>
<feature type="coiled-coil region" evidence="1">
    <location>
        <begin position="350"/>
        <end position="383"/>
    </location>
</feature>
<dbReference type="EMBL" id="CAMXCT030000220">
    <property type="protein sequence ID" value="CAL4763008.1"/>
    <property type="molecule type" value="Genomic_DNA"/>
</dbReference>
<feature type="region of interest" description="Disordered" evidence="2">
    <location>
        <begin position="1"/>
        <end position="117"/>
    </location>
</feature>
<evidence type="ECO:0000256" key="2">
    <source>
        <dbReference type="SAM" id="MobiDB-lite"/>
    </source>
</evidence>
<dbReference type="EMBL" id="CAMXCT020000220">
    <property type="protein sequence ID" value="CAL1129071.1"/>
    <property type="molecule type" value="Genomic_DNA"/>
</dbReference>
<organism evidence="4">
    <name type="scientific">Cladocopium goreaui</name>
    <dbReference type="NCBI Taxonomy" id="2562237"/>
    <lineage>
        <taxon>Eukaryota</taxon>
        <taxon>Sar</taxon>
        <taxon>Alveolata</taxon>
        <taxon>Dinophyceae</taxon>
        <taxon>Suessiales</taxon>
        <taxon>Symbiodiniaceae</taxon>
        <taxon>Cladocopium</taxon>
    </lineage>
</organism>
<keyword evidence="6" id="KW-1185">Reference proteome</keyword>
<evidence type="ECO:0000256" key="1">
    <source>
        <dbReference type="SAM" id="Coils"/>
    </source>
</evidence>
<comment type="caution">
    <text evidence="4">The sequence shown here is derived from an EMBL/GenBank/DDBJ whole genome shotgun (WGS) entry which is preliminary data.</text>
</comment>